<dbReference type="Proteomes" id="UP000031449">
    <property type="component" value="Chromosome"/>
</dbReference>
<feature type="domain" description="MIP18 family-like" evidence="1">
    <location>
        <begin position="6"/>
        <end position="78"/>
    </location>
</feature>
<dbReference type="RefSeq" id="WP_039808436.1">
    <property type="nucleotide sequence ID" value="NZ_CP085252.1"/>
</dbReference>
<accession>A0A0B5AQ96</accession>
<proteinExistence type="predicted"/>
<dbReference type="PANTHER" id="PTHR42831:SF1">
    <property type="entry name" value="FE-S PROTEIN MATURATION AUXILIARY FACTOR YITW"/>
    <property type="match status" value="1"/>
</dbReference>
<reference evidence="2 3" key="1">
    <citation type="submission" date="2014-08" db="EMBL/GenBank/DDBJ databases">
        <title>Complete genome of a marine bacteria Jeotgalibacillus malaysiensis.</title>
        <authorList>
            <person name="Yaakop A.S."/>
            <person name="Chan K.-G."/>
            <person name="Goh K.M."/>
        </authorList>
    </citation>
    <scope>NUCLEOTIDE SEQUENCE [LARGE SCALE GENOMIC DNA]</scope>
    <source>
        <strain evidence="2 3">D5</strain>
    </source>
</reference>
<dbReference type="KEGG" id="jeo:JMA_13960"/>
<dbReference type="InterPro" id="IPR002744">
    <property type="entry name" value="MIP18-like"/>
</dbReference>
<keyword evidence="3" id="KW-1185">Reference proteome</keyword>
<dbReference type="Gene3D" id="3.30.300.130">
    <property type="entry name" value="Fe-S cluster assembly (FSCA)"/>
    <property type="match status" value="1"/>
</dbReference>
<dbReference type="HOGENOM" id="CLU_091588_2_0_9"/>
<name>A0A0B5AQ96_9BACL</name>
<dbReference type="InterPro" id="IPR034904">
    <property type="entry name" value="FSCA_dom_sf"/>
</dbReference>
<organism evidence="2 3">
    <name type="scientific">Jeotgalibacillus malaysiensis</name>
    <dbReference type="NCBI Taxonomy" id="1508404"/>
    <lineage>
        <taxon>Bacteria</taxon>
        <taxon>Bacillati</taxon>
        <taxon>Bacillota</taxon>
        <taxon>Bacilli</taxon>
        <taxon>Bacillales</taxon>
        <taxon>Caryophanaceae</taxon>
        <taxon>Jeotgalibacillus</taxon>
    </lineage>
</organism>
<dbReference type="STRING" id="1508404.JMA_13960"/>
<sequence>MDQDTKDSIMGALEQVIDPELGIDIVNLGLVYDVFMDDAGNTEVKMTLTSMGCPLAPVIVDQVKAALADVPEVKEVDVNIVWSPPWSKDNMSRYAKIALGIT</sequence>
<dbReference type="OrthoDB" id="9805360at2"/>
<evidence type="ECO:0000313" key="2">
    <source>
        <dbReference type="EMBL" id="AJD90713.1"/>
    </source>
</evidence>
<dbReference type="SUPFAM" id="SSF117916">
    <property type="entry name" value="Fe-S cluster assembly (FSCA) domain-like"/>
    <property type="match status" value="1"/>
</dbReference>
<evidence type="ECO:0000313" key="3">
    <source>
        <dbReference type="Proteomes" id="UP000031449"/>
    </source>
</evidence>
<dbReference type="InterPro" id="IPR052339">
    <property type="entry name" value="Fe-S_Maturation_MIP18"/>
</dbReference>
<protein>
    <recommendedName>
        <fullName evidence="1">MIP18 family-like domain-containing protein</fullName>
    </recommendedName>
</protein>
<dbReference type="EMBL" id="CP009416">
    <property type="protein sequence ID" value="AJD90713.1"/>
    <property type="molecule type" value="Genomic_DNA"/>
</dbReference>
<evidence type="ECO:0000259" key="1">
    <source>
        <dbReference type="Pfam" id="PF01883"/>
    </source>
</evidence>
<dbReference type="PANTHER" id="PTHR42831">
    <property type="entry name" value="FE-S PROTEIN MATURATION AUXILIARY FACTOR YITW"/>
    <property type="match status" value="1"/>
</dbReference>
<dbReference type="Pfam" id="PF01883">
    <property type="entry name" value="FeS_assembly_P"/>
    <property type="match status" value="1"/>
</dbReference>
<gene>
    <name evidence="2" type="ORF">JMA_13960</name>
</gene>
<dbReference type="BioCyc" id="JESP1508404:G14D9-10650-MONOMER"/>
<dbReference type="AlphaFoldDB" id="A0A0B5AQ96"/>